<reference evidence="3" key="1">
    <citation type="submission" date="2017-08" db="EMBL/GenBank/DDBJ databases">
        <title>A dynamic microbial community with high functional redundancy inhabits the cold, oxic subseafloor aquifer.</title>
        <authorList>
            <person name="Tully B.J."/>
            <person name="Wheat C.G."/>
            <person name="Glazer B.T."/>
            <person name="Huber J.A."/>
        </authorList>
    </citation>
    <scope>NUCLEOTIDE SEQUENCE [LARGE SCALE GENOMIC DNA]</scope>
</reference>
<comment type="caution">
    <text evidence="2">The sequence shown here is derived from an EMBL/GenBank/DDBJ whole genome shotgun (WGS) entry which is preliminary data.</text>
</comment>
<sequence length="100" mass="11258">MRAKIFVDQELAGHLEKLDKGYRFTYLSNYQGQSVSLTMPVTKSYYDYETFPPFFDGLLPEGIMLEALLKQGKLDRSDLFGQLITVGGDLVGNVTVEAEK</sequence>
<proteinExistence type="predicted"/>
<evidence type="ECO:0000259" key="1">
    <source>
        <dbReference type="Pfam" id="PF13657"/>
    </source>
</evidence>
<dbReference type="EMBL" id="NVUU01000005">
    <property type="protein sequence ID" value="PCI95949.1"/>
    <property type="molecule type" value="Genomic_DNA"/>
</dbReference>
<organism evidence="2 3">
    <name type="scientific">Aerophobetes bacterium</name>
    <dbReference type="NCBI Taxonomy" id="2030807"/>
    <lineage>
        <taxon>Bacteria</taxon>
        <taxon>Candidatus Aerophobota</taxon>
    </lineage>
</organism>
<feature type="domain" description="HipA N-terminal subdomain 1" evidence="1">
    <location>
        <begin position="4"/>
        <end position="96"/>
    </location>
</feature>
<dbReference type="Pfam" id="PF13657">
    <property type="entry name" value="Couple_hipA"/>
    <property type="match status" value="1"/>
</dbReference>
<evidence type="ECO:0000313" key="3">
    <source>
        <dbReference type="Proteomes" id="UP000217838"/>
    </source>
</evidence>
<evidence type="ECO:0000313" key="2">
    <source>
        <dbReference type="EMBL" id="PCI95949.1"/>
    </source>
</evidence>
<protein>
    <submittedName>
        <fullName evidence="2">Toxin HipA</fullName>
    </submittedName>
</protein>
<dbReference type="NCBIfam" id="TIGR03071">
    <property type="entry name" value="couple_hipA"/>
    <property type="match status" value="1"/>
</dbReference>
<dbReference type="InterPro" id="IPR017508">
    <property type="entry name" value="HipA_N1"/>
</dbReference>
<name>A0A2A4YN92_UNCAE</name>
<dbReference type="AlphaFoldDB" id="A0A2A4YN92"/>
<accession>A0A2A4YN92</accession>
<gene>
    <name evidence="2" type="ORF">COB11_00690</name>
</gene>
<dbReference type="Proteomes" id="UP000217838">
    <property type="component" value="Unassembled WGS sequence"/>
</dbReference>